<dbReference type="Pfam" id="PF03711">
    <property type="entry name" value="OKR_DC_1_C"/>
    <property type="match status" value="1"/>
</dbReference>
<dbReference type="RefSeq" id="WP_041968009.1">
    <property type="nucleotide sequence ID" value="NZ_BASE01000121.1"/>
</dbReference>
<proteinExistence type="inferred from homology"/>
<evidence type="ECO:0000313" key="9">
    <source>
        <dbReference type="Proteomes" id="UP000031014"/>
    </source>
</evidence>
<reference evidence="8 9" key="1">
    <citation type="submission" date="2013-06" db="EMBL/GenBank/DDBJ databases">
        <title>Whole genome shotgun sequence of Bacillus selenatarsenatis SF-1.</title>
        <authorList>
            <person name="Kuroda M."/>
            <person name="Sei K."/>
            <person name="Yamashita M."/>
            <person name="Ike M."/>
        </authorList>
    </citation>
    <scope>NUCLEOTIDE SEQUENCE [LARGE SCALE GENOMIC DNA]</scope>
    <source>
        <strain evidence="8 9">SF-1</strain>
    </source>
</reference>
<dbReference type="GO" id="GO:0008792">
    <property type="term" value="F:arginine decarboxylase activity"/>
    <property type="evidence" value="ECO:0007669"/>
    <property type="project" value="UniProtKB-EC"/>
</dbReference>
<dbReference type="AlphaFoldDB" id="A0A0A8XB09"/>
<evidence type="ECO:0000259" key="6">
    <source>
        <dbReference type="Pfam" id="PF01276"/>
    </source>
</evidence>
<comment type="similarity">
    <text evidence="2">Belongs to the Orn/Lys/Arg decarboxylase class-I family.</text>
</comment>
<dbReference type="OrthoDB" id="9815233at2"/>
<dbReference type="GO" id="GO:0008923">
    <property type="term" value="F:lysine decarboxylase activity"/>
    <property type="evidence" value="ECO:0007669"/>
    <property type="project" value="UniProtKB-EC"/>
</dbReference>
<dbReference type="PANTHER" id="PTHR43277:SF3">
    <property type="entry name" value="DECARBOXYLASE, PUTATIVE-RELATED"/>
    <property type="match status" value="1"/>
</dbReference>
<name>A0A0A8XB09_MESS1</name>
<dbReference type="InterPro" id="IPR008286">
    <property type="entry name" value="Prn/Lys/Arg_de-COase_C"/>
</dbReference>
<evidence type="ECO:0000256" key="2">
    <source>
        <dbReference type="ARBA" id="ARBA00010671"/>
    </source>
</evidence>
<dbReference type="InterPro" id="IPR015424">
    <property type="entry name" value="PyrdxlP-dep_Trfase"/>
</dbReference>
<dbReference type="EC" id="4.1.1.19" evidence="8"/>
<dbReference type="InterPro" id="IPR015421">
    <property type="entry name" value="PyrdxlP-dep_Trfase_major"/>
</dbReference>
<dbReference type="Pfam" id="PF01276">
    <property type="entry name" value="OKR_DC_1"/>
    <property type="match status" value="1"/>
</dbReference>
<dbReference type="SUPFAM" id="SSF53383">
    <property type="entry name" value="PLP-dependent transferases"/>
    <property type="match status" value="1"/>
</dbReference>
<dbReference type="EC" id="4.1.1.18" evidence="8"/>
<evidence type="ECO:0000256" key="1">
    <source>
        <dbReference type="ARBA" id="ARBA00001933"/>
    </source>
</evidence>
<dbReference type="Proteomes" id="UP000031014">
    <property type="component" value="Unassembled WGS sequence"/>
</dbReference>
<gene>
    <name evidence="8" type="ORF">SAMD00020551_4599</name>
</gene>
<keyword evidence="5 8" id="KW-0456">Lyase</keyword>
<keyword evidence="3" id="KW-0210">Decarboxylase</keyword>
<protein>
    <submittedName>
        <fullName evidence="8">Arginine decarboxylase /lysine decarboxylase</fullName>
        <ecNumber evidence="8">4.1.1.18</ecNumber>
        <ecNumber evidence="8">4.1.1.19</ecNumber>
    </submittedName>
</protein>
<dbReference type="InterPro" id="IPR036633">
    <property type="entry name" value="Prn/Lys/Arg_de-COase_C_sf"/>
</dbReference>
<sequence length="476" mass="53233">MDQSKTPLYSQLVRHINENPLSFHVPGHKNGAFFPEEGQAFFNQILKLDATEITGLDDLHSPEGVIFEAEELLRDLYKTDKSFFLINGSTVGNLAMIMAAINEDDLVLVQRNSHKSIMNAIRLAKAKPVFISPEFNGEYGVAAGLSIEGVKSAISQYPNAKALILTYPNYYGLTYDLKTIIDLAHEHGIPVLVDEAHGVHFIAGNYFPASAVELGADIVVQSAHKTLPAMTMGAFLHYQTNRVALSNLKFYLQALQSSSPSYPLMASLDLARLYLGTYSKDDISYLKEEIEKFKKHLQTLEAIRILQLDDPLKLTIQSKGAWSGFELQSKLEFKGIFTELADPYNVLLVLPLLKDGMKHRLQEAAEKIAEVVSAMPDRKNRPESKVVHKTISTLEVSYKEMELQQTEYILLKDATGRVSAEQIIPYPPGIPLCLPGEVVTEDDIETIAFLRDKKAKIQGGEYLHAGKIKVFKRWRL</sequence>
<evidence type="ECO:0000256" key="3">
    <source>
        <dbReference type="ARBA" id="ARBA00022793"/>
    </source>
</evidence>
<comment type="cofactor">
    <cofactor evidence="1">
        <name>pyridoxal 5'-phosphate</name>
        <dbReference type="ChEBI" id="CHEBI:597326"/>
    </cofactor>
</comment>
<dbReference type="InterPro" id="IPR052357">
    <property type="entry name" value="Orn_Lys_Arg_decarboxylase-I"/>
</dbReference>
<dbReference type="STRING" id="1321606.SAMD00020551_4599"/>
<dbReference type="PANTHER" id="PTHR43277">
    <property type="entry name" value="ARGININE DECARBOXYLASE"/>
    <property type="match status" value="1"/>
</dbReference>
<evidence type="ECO:0000313" key="8">
    <source>
        <dbReference type="EMBL" id="GAM16409.1"/>
    </source>
</evidence>
<dbReference type="Gene3D" id="3.40.640.10">
    <property type="entry name" value="Type I PLP-dependent aspartate aminotransferase-like (Major domain)"/>
    <property type="match status" value="1"/>
</dbReference>
<dbReference type="Gene3D" id="3.90.105.10">
    <property type="entry name" value="Molybdopterin biosynthesis moea protein, domain 2"/>
    <property type="match status" value="1"/>
</dbReference>
<feature type="domain" description="Orn/Lys/Arg decarboxylase C-terminal" evidence="7">
    <location>
        <begin position="387"/>
        <end position="452"/>
    </location>
</feature>
<accession>A0A0A8XB09</accession>
<comment type="caution">
    <text evidence="8">The sequence shown here is derived from an EMBL/GenBank/DDBJ whole genome shotgun (WGS) entry which is preliminary data.</text>
</comment>
<dbReference type="EMBL" id="BASE01000121">
    <property type="protein sequence ID" value="GAM16409.1"/>
    <property type="molecule type" value="Genomic_DNA"/>
</dbReference>
<evidence type="ECO:0000259" key="7">
    <source>
        <dbReference type="Pfam" id="PF03711"/>
    </source>
</evidence>
<evidence type="ECO:0000256" key="5">
    <source>
        <dbReference type="ARBA" id="ARBA00023239"/>
    </source>
</evidence>
<feature type="domain" description="Orn/Lys/Arg decarboxylases family 1 pyridoxal-P attachment site" evidence="6">
    <location>
        <begin position="6"/>
        <end position="325"/>
    </location>
</feature>
<keyword evidence="4" id="KW-0663">Pyridoxal phosphate</keyword>
<organism evidence="8 9">
    <name type="scientific">Mesobacillus selenatarsenatis (strain DSM 18680 / JCM 14380 / FERM P-15431 / SF-1)</name>
    <dbReference type="NCBI Taxonomy" id="1321606"/>
    <lineage>
        <taxon>Bacteria</taxon>
        <taxon>Bacillati</taxon>
        <taxon>Bacillota</taxon>
        <taxon>Bacilli</taxon>
        <taxon>Bacillales</taxon>
        <taxon>Bacillaceae</taxon>
        <taxon>Mesobacillus</taxon>
    </lineage>
</organism>
<dbReference type="SUPFAM" id="SSF55904">
    <property type="entry name" value="Ornithine decarboxylase C-terminal domain"/>
    <property type="match status" value="1"/>
</dbReference>
<dbReference type="InterPro" id="IPR000310">
    <property type="entry name" value="Orn/Lys/Arg_deCO2ase_major_dom"/>
</dbReference>
<evidence type="ECO:0000256" key="4">
    <source>
        <dbReference type="ARBA" id="ARBA00022898"/>
    </source>
</evidence>
<dbReference type="CDD" id="cd00615">
    <property type="entry name" value="Orn_deC_like"/>
    <property type="match status" value="1"/>
</dbReference>
<keyword evidence="9" id="KW-1185">Reference proteome</keyword>